<feature type="compositionally biased region" description="Polar residues" evidence="4">
    <location>
        <begin position="88"/>
        <end position="100"/>
    </location>
</feature>
<dbReference type="PROSITE" id="PS50003">
    <property type="entry name" value="PH_DOMAIN"/>
    <property type="match status" value="1"/>
</dbReference>
<evidence type="ECO:0000259" key="5">
    <source>
        <dbReference type="PROSITE" id="PS50002"/>
    </source>
</evidence>
<dbReference type="Pfam" id="PF22697">
    <property type="entry name" value="SOS1_NGEF_PH"/>
    <property type="match status" value="1"/>
</dbReference>
<dbReference type="PROSITE" id="PS50002">
    <property type="entry name" value="SH3"/>
    <property type="match status" value="1"/>
</dbReference>
<dbReference type="CDD" id="cd01224">
    <property type="entry name" value="PH_Collybistin_ASEF"/>
    <property type="match status" value="1"/>
</dbReference>
<evidence type="ECO:0000256" key="2">
    <source>
        <dbReference type="ARBA" id="ARBA00022658"/>
    </source>
</evidence>
<dbReference type="InterPro" id="IPR053086">
    <property type="entry name" value="RhoGEF_domain"/>
</dbReference>
<feature type="region of interest" description="Disordered" evidence="4">
    <location>
        <begin position="213"/>
        <end position="252"/>
    </location>
</feature>
<dbReference type="Gene3D" id="2.30.30.40">
    <property type="entry name" value="SH3 Domains"/>
    <property type="match status" value="1"/>
</dbReference>
<dbReference type="GO" id="GO:0035556">
    <property type="term" value="P:intracellular signal transduction"/>
    <property type="evidence" value="ECO:0007669"/>
    <property type="project" value="InterPro"/>
</dbReference>
<comment type="caution">
    <text evidence="8">The sequence shown here is derived from an EMBL/GenBank/DDBJ whole genome shotgun (WGS) entry which is preliminary data.</text>
</comment>
<feature type="region of interest" description="Disordered" evidence="4">
    <location>
        <begin position="1025"/>
        <end position="1044"/>
    </location>
</feature>
<dbReference type="GO" id="GO:0005085">
    <property type="term" value="F:guanyl-nucleotide exchange factor activity"/>
    <property type="evidence" value="ECO:0007669"/>
    <property type="project" value="UniProtKB-KW"/>
</dbReference>
<gene>
    <name evidence="8" type="ORF">GEV33_014045</name>
</gene>
<reference evidence="8" key="2">
    <citation type="submission" date="2021-08" db="EMBL/GenBank/DDBJ databases">
        <authorList>
            <person name="Eriksson T."/>
        </authorList>
    </citation>
    <scope>NUCLEOTIDE SEQUENCE</scope>
    <source>
        <strain evidence="8">Stoneville</strain>
        <tissue evidence="8">Whole head</tissue>
    </source>
</reference>
<dbReference type="InterPro" id="IPR035899">
    <property type="entry name" value="DBL_dom_sf"/>
</dbReference>
<dbReference type="Pfam" id="PF07653">
    <property type="entry name" value="SH3_2"/>
    <property type="match status" value="1"/>
</dbReference>
<dbReference type="InterPro" id="IPR036028">
    <property type="entry name" value="SH3-like_dom_sf"/>
</dbReference>
<evidence type="ECO:0000259" key="7">
    <source>
        <dbReference type="PROSITE" id="PS50010"/>
    </source>
</evidence>
<evidence type="ECO:0000313" key="9">
    <source>
        <dbReference type="Proteomes" id="UP000719412"/>
    </source>
</evidence>
<feature type="domain" description="DH" evidence="7">
    <location>
        <begin position="681"/>
        <end position="865"/>
    </location>
</feature>
<feature type="region of interest" description="Disordered" evidence="4">
    <location>
        <begin position="72"/>
        <end position="100"/>
    </location>
</feature>
<dbReference type="InterPro" id="IPR001331">
    <property type="entry name" value="GDS_CDC24_CS"/>
</dbReference>
<reference evidence="8" key="1">
    <citation type="journal article" date="2020" name="J Insects Food Feed">
        <title>The yellow mealworm (Tenebrio molitor) genome: a resource for the emerging insects as food and feed industry.</title>
        <authorList>
            <person name="Eriksson T."/>
            <person name="Andere A."/>
            <person name="Kelstrup H."/>
            <person name="Emery V."/>
            <person name="Picard C."/>
        </authorList>
    </citation>
    <scope>NUCLEOTIDE SEQUENCE</scope>
    <source>
        <strain evidence="8">Stoneville</strain>
        <tissue evidence="8">Whole head</tissue>
    </source>
</reference>
<dbReference type="PRINTS" id="PR00499">
    <property type="entry name" value="P67PHOX"/>
</dbReference>
<dbReference type="SMART" id="SM00233">
    <property type="entry name" value="PH"/>
    <property type="match status" value="1"/>
</dbReference>
<dbReference type="CDD" id="cd00160">
    <property type="entry name" value="RhoGEF"/>
    <property type="match status" value="1"/>
</dbReference>
<feature type="domain" description="PH" evidence="6">
    <location>
        <begin position="896"/>
        <end position="1002"/>
    </location>
</feature>
<sequence length="1105" mass="124761">MDDKYSTRPVSLETARYRKFGFFTWTSPENRKPNERNVSHSSSYDFWNSVAEFTEFYIEIRANPAVSSGIFRKSPEIPPGRRRPSHESVINSTTSRSPSLGKQVPVNLWGIKRAIKLDVNKATCKIFRGGQFTLCCCYCRRKWTEKTTEQTNETRLNTTNKETGPRRNLPAPTATESVLQKFRKTFSLRFHQKKASRDSCTSDIGEALSEILGEPSEEESLSHAPSASTTADSKDEQPEQKSRFGPLIWRSSKEKKKLNKAARNAKCNSGDSGIQIEVVFAIEKDGSNREEKLDLGVDMCRLQMMPGCGGAGDSSESHDTDPPGDDLDSPPSIRRRTPQGKGTRPHSDLLNQILIDKFKIGGASRPPTPAARAPPSSDSGQGFPLYGERPGSRFQDVVRTHTTPIASISRRKGRCCAFMSVLRPTPEHLLPTCATPFDGASDLKQRAHRHNQVRRTRSDLGGQRLLHWDPRSSYKRLMSTPSPLRGRPQSPRKKPPDAPGGVQLRVNHRRGQLRRSLSQPLDIDKLSPLMRTKTAGLRLGGSHVLSEDEHDGRIGTSDEEIMSDSESSIASLTDRKKSLELAMDEEMVILAEAVFDHVAFESEELAFRAGDLIEVLETANREWWWGSTDGKSGWFPAQFVRLRVSQEDTVEDCLAAMASGNAVPSQVRRRTSISLLSNDQVRTSVVRELVRTERDFVKVLQDVAEGYIAECRKRKDMFTDDQIATIFINLEDILKFQSSFVKDLEAQIDWEAPYKSCVGGCFLKHRAGFKMYSEYCNSHPTATAALQELYQFNNYSKFFEACRLMRGLIEIPLDGYLLTPVQRICKYPLQLAELLKYTKSDHSDYDDIKEALEAMRGVAVLINERKRRMESLEKLVAWQQRLEGWEGEDLIDASTQLIHQGEVVKVTTGMWTHNITLFLFDHQIVYCKKDILKRNTYVYKGRICLDTSEVIDVADGKDGHLGVSVRHAIKLYSCVRDKWLLFCCRSSSDKQRWLQAFAEERKLVAQDKDDGLEFPPSAKQLAKVAARCQRRPPRKPRGEQGKRWTAEAPVTLVSPSAGKNYKRTPTYMGSTLQLSTNSNSLGRKVGTWFTFGGHKKSRHQSRDVS</sequence>
<dbReference type="InterPro" id="IPR001452">
    <property type="entry name" value="SH3_domain"/>
</dbReference>
<dbReference type="Gene3D" id="1.20.900.10">
    <property type="entry name" value="Dbl homology (DH) domain"/>
    <property type="match status" value="1"/>
</dbReference>
<dbReference type="InterPro" id="IPR055251">
    <property type="entry name" value="SOS1_NGEF_PH"/>
</dbReference>
<keyword evidence="9" id="KW-1185">Reference proteome</keyword>
<dbReference type="EMBL" id="JABDTM020028566">
    <property type="protein sequence ID" value="KAH0808746.1"/>
    <property type="molecule type" value="Genomic_DNA"/>
</dbReference>
<evidence type="ECO:0000256" key="1">
    <source>
        <dbReference type="ARBA" id="ARBA00022443"/>
    </source>
</evidence>
<dbReference type="Gene3D" id="2.30.29.30">
    <property type="entry name" value="Pleckstrin-homology domain (PH domain)/Phosphotyrosine-binding domain (PTB)"/>
    <property type="match status" value="1"/>
</dbReference>
<feature type="compositionally biased region" description="Low complexity" evidence="4">
    <location>
        <begin position="370"/>
        <end position="379"/>
    </location>
</feature>
<protein>
    <recommendedName>
        <fullName evidence="10">Spermatogenesis-associated protein 13</fullName>
    </recommendedName>
</protein>
<feature type="region of interest" description="Disordered" evidence="4">
    <location>
        <begin position="148"/>
        <end position="176"/>
    </location>
</feature>
<keyword evidence="1 3" id="KW-0728">SH3 domain</keyword>
<dbReference type="GO" id="GO:0005829">
    <property type="term" value="C:cytosol"/>
    <property type="evidence" value="ECO:0007669"/>
    <property type="project" value="TreeGrafter"/>
</dbReference>
<name>A0A8J6LDB9_TENMO</name>
<feature type="region of interest" description="Disordered" evidence="4">
    <location>
        <begin position="546"/>
        <end position="568"/>
    </location>
</feature>
<dbReference type="SUPFAM" id="SSF48065">
    <property type="entry name" value="DBL homology domain (DH-domain)"/>
    <property type="match status" value="1"/>
</dbReference>
<evidence type="ECO:0000313" key="8">
    <source>
        <dbReference type="EMBL" id="KAH0808746.1"/>
    </source>
</evidence>
<evidence type="ECO:0008006" key="10">
    <source>
        <dbReference type="Google" id="ProtNLM"/>
    </source>
</evidence>
<dbReference type="SUPFAM" id="SSF50044">
    <property type="entry name" value="SH3-domain"/>
    <property type="match status" value="1"/>
</dbReference>
<dbReference type="CDD" id="cd11828">
    <property type="entry name" value="SH3_ARHGEF9_like"/>
    <property type="match status" value="1"/>
</dbReference>
<dbReference type="PANTHER" id="PTHR45834">
    <property type="entry name" value="RHO GUANINE NUCLEOTIDE EXCHANGE FACTOR 9-RELATED"/>
    <property type="match status" value="1"/>
</dbReference>
<accession>A0A8J6LDB9</accession>
<feature type="compositionally biased region" description="Basic and acidic residues" evidence="4">
    <location>
        <begin position="232"/>
        <end position="242"/>
    </location>
</feature>
<dbReference type="InterPro" id="IPR000219">
    <property type="entry name" value="DH_dom"/>
</dbReference>
<dbReference type="SMART" id="SM00326">
    <property type="entry name" value="SH3"/>
    <property type="match status" value="1"/>
</dbReference>
<proteinExistence type="predicted"/>
<feature type="region of interest" description="Disordered" evidence="4">
    <location>
        <begin position="306"/>
        <end position="398"/>
    </location>
</feature>
<feature type="region of interest" description="Disordered" evidence="4">
    <location>
        <begin position="444"/>
        <end position="514"/>
    </location>
</feature>
<dbReference type="Pfam" id="PF00621">
    <property type="entry name" value="RhoGEF"/>
    <property type="match status" value="1"/>
</dbReference>
<dbReference type="Proteomes" id="UP000719412">
    <property type="component" value="Unassembled WGS sequence"/>
</dbReference>
<dbReference type="SMART" id="SM00325">
    <property type="entry name" value="RhoGEF"/>
    <property type="match status" value="1"/>
</dbReference>
<evidence type="ECO:0000259" key="6">
    <source>
        <dbReference type="PROSITE" id="PS50003"/>
    </source>
</evidence>
<feature type="domain" description="SH3" evidence="5">
    <location>
        <begin position="586"/>
        <end position="645"/>
    </location>
</feature>
<feature type="compositionally biased region" description="Polar residues" evidence="4">
    <location>
        <begin position="149"/>
        <end position="162"/>
    </location>
</feature>
<organism evidence="8 9">
    <name type="scientific">Tenebrio molitor</name>
    <name type="common">Yellow mealworm beetle</name>
    <dbReference type="NCBI Taxonomy" id="7067"/>
    <lineage>
        <taxon>Eukaryota</taxon>
        <taxon>Metazoa</taxon>
        <taxon>Ecdysozoa</taxon>
        <taxon>Arthropoda</taxon>
        <taxon>Hexapoda</taxon>
        <taxon>Insecta</taxon>
        <taxon>Pterygota</taxon>
        <taxon>Neoptera</taxon>
        <taxon>Endopterygota</taxon>
        <taxon>Coleoptera</taxon>
        <taxon>Polyphaga</taxon>
        <taxon>Cucujiformia</taxon>
        <taxon>Tenebrionidae</taxon>
        <taxon>Tenebrio</taxon>
    </lineage>
</organism>
<feature type="compositionally biased region" description="Basic residues" evidence="4">
    <location>
        <begin position="446"/>
        <end position="455"/>
    </location>
</feature>
<evidence type="ECO:0000256" key="3">
    <source>
        <dbReference type="PROSITE-ProRule" id="PRU00192"/>
    </source>
</evidence>
<dbReference type="PROSITE" id="PS00741">
    <property type="entry name" value="DH_1"/>
    <property type="match status" value="1"/>
</dbReference>
<dbReference type="InterPro" id="IPR011993">
    <property type="entry name" value="PH-like_dom_sf"/>
</dbReference>
<dbReference type="InterPro" id="IPR001849">
    <property type="entry name" value="PH_domain"/>
</dbReference>
<dbReference type="PROSITE" id="PS50010">
    <property type="entry name" value="DH_2"/>
    <property type="match status" value="1"/>
</dbReference>
<dbReference type="AlphaFoldDB" id="A0A8J6LDB9"/>
<dbReference type="SUPFAM" id="SSF50729">
    <property type="entry name" value="PH domain-like"/>
    <property type="match status" value="1"/>
</dbReference>
<dbReference type="PANTHER" id="PTHR45834:SF3">
    <property type="entry name" value="RHO GUANINE NUCLEOTIDE EXCHANGE FACTOR 3, ISOFORM L"/>
    <property type="match status" value="1"/>
</dbReference>
<evidence type="ECO:0000256" key="4">
    <source>
        <dbReference type="SAM" id="MobiDB-lite"/>
    </source>
</evidence>
<keyword evidence="2" id="KW-0344">Guanine-nucleotide releasing factor</keyword>